<accession>A0A4Y2UCN9</accession>
<comment type="caution">
    <text evidence="1">The sequence shown here is derived from an EMBL/GenBank/DDBJ whole genome shotgun (WGS) entry which is preliminary data.</text>
</comment>
<evidence type="ECO:0000313" key="1">
    <source>
        <dbReference type="EMBL" id="GBO10819.1"/>
    </source>
</evidence>
<gene>
    <name evidence="1" type="ORF">AVEN_64743_1</name>
</gene>
<protein>
    <submittedName>
        <fullName evidence="1">Uncharacterized protein</fullName>
    </submittedName>
</protein>
<reference evidence="1 2" key="1">
    <citation type="journal article" date="2019" name="Sci. Rep.">
        <title>Orb-weaving spider Araneus ventricosus genome elucidates the spidroin gene catalogue.</title>
        <authorList>
            <person name="Kono N."/>
            <person name="Nakamura H."/>
            <person name="Ohtoshi R."/>
            <person name="Moran D.A.P."/>
            <person name="Shinohara A."/>
            <person name="Yoshida Y."/>
            <person name="Fujiwara M."/>
            <person name="Mori M."/>
            <person name="Tomita M."/>
            <person name="Arakawa K."/>
        </authorList>
    </citation>
    <scope>NUCLEOTIDE SEQUENCE [LARGE SCALE GENOMIC DNA]</scope>
</reference>
<keyword evidence="2" id="KW-1185">Reference proteome</keyword>
<dbReference type="AlphaFoldDB" id="A0A4Y2UCN9"/>
<evidence type="ECO:0000313" key="2">
    <source>
        <dbReference type="Proteomes" id="UP000499080"/>
    </source>
</evidence>
<dbReference type="Proteomes" id="UP000499080">
    <property type="component" value="Unassembled WGS sequence"/>
</dbReference>
<proteinExistence type="predicted"/>
<dbReference type="EMBL" id="BGPR01035815">
    <property type="protein sequence ID" value="GBO10819.1"/>
    <property type="molecule type" value="Genomic_DNA"/>
</dbReference>
<organism evidence="1 2">
    <name type="scientific">Araneus ventricosus</name>
    <name type="common">Orbweaver spider</name>
    <name type="synonym">Epeira ventricosa</name>
    <dbReference type="NCBI Taxonomy" id="182803"/>
    <lineage>
        <taxon>Eukaryota</taxon>
        <taxon>Metazoa</taxon>
        <taxon>Ecdysozoa</taxon>
        <taxon>Arthropoda</taxon>
        <taxon>Chelicerata</taxon>
        <taxon>Arachnida</taxon>
        <taxon>Araneae</taxon>
        <taxon>Araneomorphae</taxon>
        <taxon>Entelegynae</taxon>
        <taxon>Araneoidea</taxon>
        <taxon>Araneidae</taxon>
        <taxon>Araneus</taxon>
    </lineage>
</organism>
<name>A0A4Y2UCN9_ARAVE</name>
<sequence length="122" mass="13631">MRHFYRREEGFFYPRFQEFSPAASTCAVRPADVGGSGNKAEQKADFSQTMTDTSERLSFANISSHHDKGVERCQEGLWKLPSKGLGDSSTYRAVKLSNRKVYFCKQNPGQNISSPSGDRGVD</sequence>